<evidence type="ECO:0000313" key="3">
    <source>
        <dbReference type="Proteomes" id="UP000492820"/>
    </source>
</evidence>
<sequence>MHSSSESLFILFDRSRGHPDLAIIALVFTIPAGLSLHPTLDPSIYLYSLAMFFNASITQKSTMLGADWSER</sequence>
<keyword evidence="1" id="KW-1133">Transmembrane helix</keyword>
<organism evidence="2">
    <name type="scientific">Echinococcus granulosus</name>
    <name type="common">Hydatid tapeworm</name>
    <dbReference type="NCBI Taxonomy" id="6210"/>
    <lineage>
        <taxon>Eukaryota</taxon>
        <taxon>Metazoa</taxon>
        <taxon>Spiralia</taxon>
        <taxon>Lophotrochozoa</taxon>
        <taxon>Platyhelminthes</taxon>
        <taxon>Cestoda</taxon>
        <taxon>Eucestoda</taxon>
        <taxon>Cyclophyllidea</taxon>
        <taxon>Taeniidae</taxon>
        <taxon>Echinococcus</taxon>
        <taxon>Echinococcus granulosus group</taxon>
    </lineage>
</organism>
<evidence type="ECO:0000256" key="1">
    <source>
        <dbReference type="SAM" id="Phobius"/>
    </source>
</evidence>
<dbReference type="EMBL" id="LK028576">
    <property type="protein sequence ID" value="CDS15806.1"/>
    <property type="molecule type" value="Genomic_DNA"/>
</dbReference>
<keyword evidence="1" id="KW-0472">Membrane</keyword>
<dbReference type="AlphaFoldDB" id="A0A068WDX0"/>
<name>A0A068WDX0_ECHGR</name>
<accession>A0A068WDX0</accession>
<reference evidence="2 3" key="1">
    <citation type="journal article" date="2013" name="Nature">
        <title>The genomes of four tapeworm species reveal adaptations to parasitism.</title>
        <authorList>
            <person name="Tsai I.J."/>
            <person name="Zarowiecki M."/>
            <person name="Holroyd N."/>
            <person name="Garciarrubio A."/>
            <person name="Sanchez-Flores A."/>
            <person name="Brooks K.L."/>
            <person name="Tracey A."/>
            <person name="Bobes R.J."/>
            <person name="Fragoso G."/>
            <person name="Sciutto E."/>
            <person name="Aslett M."/>
            <person name="Beasley H."/>
            <person name="Bennett H.M."/>
            <person name="Cai J."/>
            <person name="Camicia F."/>
            <person name="Clark R."/>
            <person name="Cucher M."/>
            <person name="De Silva N."/>
            <person name="Day T.A."/>
            <person name="Deplazes P."/>
            <person name="Estrada K."/>
            <person name="Fernandez C."/>
            <person name="Holland P.W."/>
            <person name="Hou J."/>
            <person name="Hu S."/>
            <person name="Huckvale T."/>
            <person name="Hung S.S."/>
            <person name="Kamenetzky L."/>
            <person name="Keane J.A."/>
            <person name="Kiss F."/>
            <person name="Koziol U."/>
            <person name="Lambert O."/>
            <person name="Liu K."/>
            <person name="Luo X."/>
            <person name="Luo Y."/>
            <person name="Macchiaroli N."/>
            <person name="Nichol S."/>
            <person name="Paps J."/>
            <person name="Parkinson J."/>
            <person name="Pouchkina-Stantcheva N."/>
            <person name="Riddiford N."/>
            <person name="Rosenzvit M."/>
            <person name="Salinas G."/>
            <person name="Wasmuth J.D."/>
            <person name="Zamanian M."/>
            <person name="Zheng Y."/>
            <person name="Cai X."/>
            <person name="Soberon X."/>
            <person name="Olson P.D."/>
            <person name="Laclette J.P."/>
            <person name="Brehm K."/>
            <person name="Berriman M."/>
            <person name="Garciarrubio A."/>
            <person name="Bobes R.J."/>
            <person name="Fragoso G."/>
            <person name="Sanchez-Flores A."/>
            <person name="Estrada K."/>
            <person name="Cevallos M.A."/>
            <person name="Morett E."/>
            <person name="Gonzalez V."/>
            <person name="Portillo T."/>
            <person name="Ochoa-Leyva A."/>
            <person name="Jose M.V."/>
            <person name="Sciutto E."/>
            <person name="Landa A."/>
            <person name="Jimenez L."/>
            <person name="Valdes V."/>
            <person name="Carrero J.C."/>
            <person name="Larralde C."/>
            <person name="Morales-Montor J."/>
            <person name="Limon-Lason J."/>
            <person name="Soberon X."/>
            <person name="Laclette J.P."/>
        </authorList>
    </citation>
    <scope>NUCLEOTIDE SEQUENCE [LARGE SCALE GENOMIC DNA]</scope>
</reference>
<evidence type="ECO:0000313" key="4">
    <source>
        <dbReference type="WBParaSite" id="EgrG_002017500"/>
    </source>
</evidence>
<gene>
    <name evidence="2" type="ORF">EgrG_002017500</name>
</gene>
<dbReference type="WBParaSite" id="EgrG_002017500">
    <property type="protein sequence ID" value="EgrG_002017500"/>
    <property type="gene ID" value="EgrG_002017500"/>
</dbReference>
<feature type="transmembrane region" description="Helical" evidence="1">
    <location>
        <begin position="21"/>
        <end position="38"/>
    </location>
</feature>
<reference evidence="2" key="2">
    <citation type="submission" date="2014-06" db="EMBL/GenBank/DDBJ databases">
        <authorList>
            <person name="Aslett M."/>
        </authorList>
    </citation>
    <scope>NUCLEOTIDE SEQUENCE</scope>
</reference>
<keyword evidence="1" id="KW-0812">Transmembrane</keyword>
<protein>
    <submittedName>
        <fullName evidence="4">Proton_antipo_M domain-containing protein</fullName>
    </submittedName>
</protein>
<evidence type="ECO:0000313" key="2">
    <source>
        <dbReference type="EMBL" id="CDS15806.1"/>
    </source>
</evidence>
<proteinExistence type="predicted"/>
<reference evidence="4" key="3">
    <citation type="submission" date="2020-10" db="UniProtKB">
        <authorList>
            <consortium name="WormBaseParasite"/>
        </authorList>
    </citation>
    <scope>IDENTIFICATION</scope>
</reference>
<dbReference type="Proteomes" id="UP000492820">
    <property type="component" value="Unassembled WGS sequence"/>
</dbReference>